<dbReference type="Proteomes" id="UP000807504">
    <property type="component" value="Unassembled WGS sequence"/>
</dbReference>
<comment type="subcellular location">
    <subcellularLocation>
        <location evidence="1">Secreted</location>
    </subcellularLocation>
</comment>
<dbReference type="EMBL" id="JABXBU010000002">
    <property type="protein sequence ID" value="KAF8793555.1"/>
    <property type="molecule type" value="Genomic_DNA"/>
</dbReference>
<protein>
    <submittedName>
        <fullName evidence="4">Toxin-like protein 14 like protein</fullName>
    </submittedName>
</protein>
<organism evidence="4 5">
    <name type="scientific">Argiope bruennichi</name>
    <name type="common">Wasp spider</name>
    <name type="synonym">Aranea bruennichi</name>
    <dbReference type="NCBI Taxonomy" id="94029"/>
    <lineage>
        <taxon>Eukaryota</taxon>
        <taxon>Metazoa</taxon>
        <taxon>Ecdysozoa</taxon>
        <taxon>Arthropoda</taxon>
        <taxon>Chelicerata</taxon>
        <taxon>Arachnida</taxon>
        <taxon>Araneae</taxon>
        <taxon>Araneomorphae</taxon>
        <taxon>Entelegynae</taxon>
        <taxon>Araneoidea</taxon>
        <taxon>Araneidae</taxon>
        <taxon>Argiope</taxon>
    </lineage>
</organism>
<evidence type="ECO:0000256" key="1">
    <source>
        <dbReference type="ARBA" id="ARBA00004613"/>
    </source>
</evidence>
<evidence type="ECO:0000313" key="4">
    <source>
        <dbReference type="EMBL" id="KAF8793555.1"/>
    </source>
</evidence>
<keyword evidence="2" id="KW-0964">Secreted</keyword>
<comment type="caution">
    <text evidence="4">The sequence shown here is derived from an EMBL/GenBank/DDBJ whole genome shotgun (WGS) entry which is preliminary data.</text>
</comment>
<feature type="domain" description="Single" evidence="3">
    <location>
        <begin position="53"/>
        <end position="117"/>
    </location>
</feature>
<sequence>MQHRLRTFDGSHSVTMNLGGALSFAAAAVLLLLALQSNAYVWRGEHDTSSGYCVGESFGRIPVGGYGYDDEKCEKIFCRQGGVSGHGCSPVQVDAPGCRLESKPGHYPNCCRTHLVCDDENE</sequence>
<proteinExistence type="predicted"/>
<reference evidence="4" key="2">
    <citation type="submission" date="2020-06" db="EMBL/GenBank/DDBJ databases">
        <authorList>
            <person name="Sheffer M."/>
        </authorList>
    </citation>
    <scope>NUCLEOTIDE SEQUENCE</scope>
</reference>
<dbReference type="GO" id="GO:0005576">
    <property type="term" value="C:extracellular region"/>
    <property type="evidence" value="ECO:0007669"/>
    <property type="project" value="UniProtKB-SubCell"/>
</dbReference>
<gene>
    <name evidence="4" type="ORF">HNY73_001613</name>
</gene>
<keyword evidence="5" id="KW-1185">Reference proteome</keyword>
<evidence type="ECO:0000256" key="2">
    <source>
        <dbReference type="ARBA" id="ARBA00022525"/>
    </source>
</evidence>
<name>A0A8T0FTD1_ARGBR</name>
<dbReference type="InterPro" id="IPR029277">
    <property type="entry name" value="SVWC_dom"/>
</dbReference>
<reference evidence="4" key="1">
    <citation type="journal article" date="2020" name="bioRxiv">
        <title>Chromosome-level reference genome of the European wasp spider Argiope bruennichi: a resource for studies on range expansion and evolutionary adaptation.</title>
        <authorList>
            <person name="Sheffer M.M."/>
            <person name="Hoppe A."/>
            <person name="Krehenwinkel H."/>
            <person name="Uhl G."/>
            <person name="Kuss A.W."/>
            <person name="Jensen L."/>
            <person name="Jensen C."/>
            <person name="Gillespie R.G."/>
            <person name="Hoff K.J."/>
            <person name="Prost S."/>
        </authorList>
    </citation>
    <scope>NUCLEOTIDE SEQUENCE</scope>
</reference>
<dbReference type="AlphaFoldDB" id="A0A8T0FTD1"/>
<dbReference type="SMART" id="SM01318">
    <property type="entry name" value="SVWC"/>
    <property type="match status" value="1"/>
</dbReference>
<accession>A0A8T0FTD1</accession>
<evidence type="ECO:0000313" key="5">
    <source>
        <dbReference type="Proteomes" id="UP000807504"/>
    </source>
</evidence>
<dbReference type="Pfam" id="PF15430">
    <property type="entry name" value="SVWC"/>
    <property type="match status" value="1"/>
</dbReference>
<evidence type="ECO:0000259" key="3">
    <source>
        <dbReference type="SMART" id="SM01318"/>
    </source>
</evidence>